<organism evidence="10 11">
    <name type="scientific">Variovorax humicola</name>
    <dbReference type="NCBI Taxonomy" id="1769758"/>
    <lineage>
        <taxon>Bacteria</taxon>
        <taxon>Pseudomonadati</taxon>
        <taxon>Pseudomonadota</taxon>
        <taxon>Betaproteobacteria</taxon>
        <taxon>Burkholderiales</taxon>
        <taxon>Comamonadaceae</taxon>
        <taxon>Variovorax</taxon>
    </lineage>
</organism>
<feature type="domain" description="UDP-glucose/GDP-mannose dehydrogenase C-terminal" evidence="9">
    <location>
        <begin position="325"/>
        <end position="437"/>
    </location>
</feature>
<dbReference type="InterPro" id="IPR014026">
    <property type="entry name" value="UDP-Glc/GDP-Man_DH_dimer"/>
</dbReference>
<dbReference type="GO" id="GO:0016491">
    <property type="term" value="F:oxidoreductase activity"/>
    <property type="evidence" value="ECO:0007669"/>
    <property type="project" value="UniProtKB-KW"/>
</dbReference>
<sequence length="455" mass="49252">MNITINGTGYVGLVTGVCLADLGNHVFCLDLDPVKIQTLNSGGIPIYEPGLADLVHSNVAAKRLIFSTDVDAAVAHGDVQFIAVGTPPDEDGSADLKYVLAAARSIGRSMNGFKVIVDKSTVPVGTAEKVSAVIRDELTRRGLGDQRFAVVSNPEFLKEGAAVEDFMRPDRIVLGVDDNDDGREALAVMRKLYAPFNRNHERTRVMNVKSAEFTKYAANAMLATRISFMNELANLADKVGADIEMVRQGIGSDPRIGYSFLYAGTGYGGSCFPKDVQALVRSAGEHGQRLQVLESVEAVNKAQKNVIVRKIFERFGNDLRGKTFAVWGLAFKPNTDDMREAPSRVLLGALARAGARIVAHDPVAVHETKRVLPLDFADAPACIEQIGFATDPVAALEGADALVIMTEWKAYRSPNLERLKAVMKAPVIFDGRNLYEPETMRAAGVSYFGVGRNSH</sequence>
<reference evidence="10 11" key="1">
    <citation type="submission" date="2024-03" db="EMBL/GenBank/DDBJ databases">
        <title>Novel species of the genus Variovorax.</title>
        <authorList>
            <person name="Liu Q."/>
            <person name="Xin Y.-H."/>
        </authorList>
    </citation>
    <scope>NUCLEOTIDE SEQUENCE [LARGE SCALE GENOMIC DNA]</scope>
    <source>
        <strain evidence="10 11">KACC 18501</strain>
    </source>
</reference>
<evidence type="ECO:0000256" key="3">
    <source>
        <dbReference type="ARBA" id="ARBA00012954"/>
    </source>
</evidence>
<name>A0ABU8W0J6_9BURK</name>
<keyword evidence="5 8" id="KW-0560">Oxidoreductase</keyword>
<protein>
    <recommendedName>
        <fullName evidence="4 8">UDP-glucose 6-dehydrogenase</fullName>
        <ecNumber evidence="3 8">1.1.1.22</ecNumber>
    </recommendedName>
</protein>
<gene>
    <name evidence="10" type="ORF">WKW80_15345</name>
</gene>
<dbReference type="InterPro" id="IPR014027">
    <property type="entry name" value="UDP-Glc/GDP-Man_DH_C"/>
</dbReference>
<comment type="caution">
    <text evidence="10">The sequence shown here is derived from an EMBL/GenBank/DDBJ whole genome shotgun (WGS) entry which is preliminary data.</text>
</comment>
<dbReference type="RefSeq" id="WP_340364435.1">
    <property type="nucleotide sequence ID" value="NZ_JBBKZV010000008.1"/>
</dbReference>
<evidence type="ECO:0000256" key="6">
    <source>
        <dbReference type="ARBA" id="ARBA00023027"/>
    </source>
</evidence>
<dbReference type="SMART" id="SM00984">
    <property type="entry name" value="UDPG_MGDP_dh_C"/>
    <property type="match status" value="1"/>
</dbReference>
<evidence type="ECO:0000313" key="10">
    <source>
        <dbReference type="EMBL" id="MEJ8823393.1"/>
    </source>
</evidence>
<dbReference type="Pfam" id="PF03720">
    <property type="entry name" value="UDPG_MGDP_dh_C"/>
    <property type="match status" value="1"/>
</dbReference>
<comment type="pathway">
    <text evidence="1">Nucleotide-sugar biosynthesis; UDP-alpha-D-glucuronate biosynthesis; UDP-alpha-D-glucuronate from UDP-alpha-D-glucose: step 1/1.</text>
</comment>
<evidence type="ECO:0000256" key="1">
    <source>
        <dbReference type="ARBA" id="ARBA00004701"/>
    </source>
</evidence>
<dbReference type="PIRSF" id="PIRSF500134">
    <property type="entry name" value="UDPglc_DH_bac"/>
    <property type="match status" value="1"/>
</dbReference>
<dbReference type="PIRSF" id="PIRSF000124">
    <property type="entry name" value="UDPglc_GDPman_dh"/>
    <property type="match status" value="1"/>
</dbReference>
<dbReference type="SUPFAM" id="SSF51735">
    <property type="entry name" value="NAD(P)-binding Rossmann-fold domains"/>
    <property type="match status" value="1"/>
</dbReference>
<dbReference type="InterPro" id="IPR028357">
    <property type="entry name" value="UDPglc_DH_bac"/>
</dbReference>
<dbReference type="InterPro" id="IPR001732">
    <property type="entry name" value="UDP-Glc/GDP-Man_DH_N"/>
</dbReference>
<dbReference type="Proteomes" id="UP001363010">
    <property type="component" value="Unassembled WGS sequence"/>
</dbReference>
<dbReference type="InterPro" id="IPR008927">
    <property type="entry name" value="6-PGluconate_DH-like_C_sf"/>
</dbReference>
<evidence type="ECO:0000256" key="8">
    <source>
        <dbReference type="PIRNR" id="PIRNR000124"/>
    </source>
</evidence>
<dbReference type="PANTHER" id="PTHR43750">
    <property type="entry name" value="UDP-GLUCOSE 6-DEHYDROGENASE TUAD"/>
    <property type="match status" value="1"/>
</dbReference>
<evidence type="ECO:0000256" key="2">
    <source>
        <dbReference type="ARBA" id="ARBA00006601"/>
    </source>
</evidence>
<dbReference type="EC" id="1.1.1.22" evidence="3 8"/>
<dbReference type="PANTHER" id="PTHR43750:SF3">
    <property type="entry name" value="UDP-GLUCOSE 6-DEHYDROGENASE TUAD"/>
    <property type="match status" value="1"/>
</dbReference>
<dbReference type="InterPro" id="IPR036220">
    <property type="entry name" value="UDP-Glc/GDP-Man_DH_C_sf"/>
</dbReference>
<dbReference type="Pfam" id="PF03721">
    <property type="entry name" value="UDPG_MGDP_dh_N"/>
    <property type="match status" value="1"/>
</dbReference>
<comment type="similarity">
    <text evidence="2 8">Belongs to the UDP-glucose/GDP-mannose dehydrogenase family.</text>
</comment>
<dbReference type="SUPFAM" id="SSF48179">
    <property type="entry name" value="6-phosphogluconate dehydrogenase C-terminal domain-like"/>
    <property type="match status" value="1"/>
</dbReference>
<proteinExistence type="inferred from homology"/>
<evidence type="ECO:0000256" key="4">
    <source>
        <dbReference type="ARBA" id="ARBA00015132"/>
    </source>
</evidence>
<dbReference type="NCBIfam" id="TIGR03026">
    <property type="entry name" value="NDP-sugDHase"/>
    <property type="match status" value="1"/>
</dbReference>
<dbReference type="InterPro" id="IPR036291">
    <property type="entry name" value="NAD(P)-bd_dom_sf"/>
</dbReference>
<dbReference type="Pfam" id="PF00984">
    <property type="entry name" value="UDPG_MGDP_dh"/>
    <property type="match status" value="1"/>
</dbReference>
<evidence type="ECO:0000256" key="7">
    <source>
        <dbReference type="ARBA" id="ARBA00047473"/>
    </source>
</evidence>
<evidence type="ECO:0000313" key="11">
    <source>
        <dbReference type="Proteomes" id="UP001363010"/>
    </source>
</evidence>
<keyword evidence="11" id="KW-1185">Reference proteome</keyword>
<dbReference type="Gene3D" id="3.40.50.720">
    <property type="entry name" value="NAD(P)-binding Rossmann-like Domain"/>
    <property type="match status" value="2"/>
</dbReference>
<comment type="catalytic activity">
    <reaction evidence="7 8">
        <text>UDP-alpha-D-glucose + 2 NAD(+) + H2O = UDP-alpha-D-glucuronate + 2 NADH + 3 H(+)</text>
        <dbReference type="Rhea" id="RHEA:23596"/>
        <dbReference type="ChEBI" id="CHEBI:15377"/>
        <dbReference type="ChEBI" id="CHEBI:15378"/>
        <dbReference type="ChEBI" id="CHEBI:57540"/>
        <dbReference type="ChEBI" id="CHEBI:57945"/>
        <dbReference type="ChEBI" id="CHEBI:58052"/>
        <dbReference type="ChEBI" id="CHEBI:58885"/>
        <dbReference type="EC" id="1.1.1.22"/>
    </reaction>
</comment>
<dbReference type="InterPro" id="IPR017476">
    <property type="entry name" value="UDP-Glc/GDP-Man"/>
</dbReference>
<accession>A0ABU8W0J6</accession>
<evidence type="ECO:0000256" key="5">
    <source>
        <dbReference type="ARBA" id="ARBA00023002"/>
    </source>
</evidence>
<keyword evidence="6 8" id="KW-0520">NAD</keyword>
<dbReference type="Gene3D" id="1.20.5.100">
    <property type="entry name" value="Cytochrome c1, transmembrane anchor, C-terminal"/>
    <property type="match status" value="1"/>
</dbReference>
<evidence type="ECO:0000259" key="9">
    <source>
        <dbReference type="SMART" id="SM00984"/>
    </source>
</evidence>
<dbReference type="SUPFAM" id="SSF52413">
    <property type="entry name" value="UDP-glucose/GDP-mannose dehydrogenase C-terminal domain"/>
    <property type="match status" value="1"/>
</dbReference>
<dbReference type="EMBL" id="JBBKZV010000008">
    <property type="protein sequence ID" value="MEJ8823393.1"/>
    <property type="molecule type" value="Genomic_DNA"/>
</dbReference>